<keyword evidence="2" id="KW-0964">Secreted</keyword>
<evidence type="ECO:0000256" key="2">
    <source>
        <dbReference type="ARBA" id="ARBA00022525"/>
    </source>
</evidence>
<dbReference type="GO" id="GO:0005576">
    <property type="term" value="C:extracellular region"/>
    <property type="evidence" value="ECO:0007669"/>
    <property type="project" value="UniProtKB-SubCell"/>
</dbReference>
<keyword evidence="3" id="KW-0732">Signal</keyword>
<dbReference type="PANTHER" id="PTHR39957">
    <property type="entry name" value="AT09846P1-RELATED"/>
    <property type="match status" value="1"/>
</dbReference>
<dbReference type="SMART" id="SM01318">
    <property type="entry name" value="SVWC"/>
    <property type="match status" value="1"/>
</dbReference>
<feature type="signal peptide" evidence="3">
    <location>
        <begin position="1"/>
        <end position="22"/>
    </location>
</feature>
<organism evidence="5">
    <name type="scientific">Nyssomyia neivai</name>
    <dbReference type="NCBI Taxonomy" id="330878"/>
    <lineage>
        <taxon>Eukaryota</taxon>
        <taxon>Metazoa</taxon>
        <taxon>Ecdysozoa</taxon>
        <taxon>Arthropoda</taxon>
        <taxon>Hexapoda</taxon>
        <taxon>Insecta</taxon>
        <taxon>Pterygota</taxon>
        <taxon>Neoptera</taxon>
        <taxon>Endopterygota</taxon>
        <taxon>Diptera</taxon>
        <taxon>Nematocera</taxon>
        <taxon>Psychodoidea</taxon>
        <taxon>Psychodidae</taxon>
        <taxon>Nyssomyia</taxon>
    </lineage>
</organism>
<proteinExistence type="predicted"/>
<comment type="subcellular location">
    <subcellularLocation>
        <location evidence="1">Secreted</location>
    </subcellularLocation>
</comment>
<dbReference type="InterPro" id="IPR053308">
    <property type="entry name" value="Vago-like"/>
</dbReference>
<dbReference type="InterPro" id="IPR029277">
    <property type="entry name" value="SVWC_dom"/>
</dbReference>
<feature type="chain" id="PRO_5013018824" evidence="3">
    <location>
        <begin position="23"/>
        <end position="111"/>
    </location>
</feature>
<sequence>MFQMAKLHNILLFFIILSVVFAQDMQTKNSSNNTSNNLSREPESCRIGDKVLRHGDEWTDPRGCVVFFCYEGELLDVDYCADLIMNQPNCYIVPINRNVDFPYCCPKVVCN</sequence>
<feature type="domain" description="Single" evidence="4">
    <location>
        <begin position="45"/>
        <end position="110"/>
    </location>
</feature>
<accession>A0A1L8DNR6</accession>
<evidence type="ECO:0000313" key="5">
    <source>
        <dbReference type="EMBL" id="JAV08061.1"/>
    </source>
</evidence>
<reference evidence="5" key="1">
    <citation type="submission" date="2016-12" db="EMBL/GenBank/DDBJ databases">
        <title>An insight into the sialome and mialome of the sand fly, Nyssomyia neivai.</title>
        <authorList>
            <person name="Sebastian V."/>
            <person name="Goulart T.M."/>
            <person name="Oliveira W."/>
            <person name="Calvo E."/>
            <person name="Oliveira L.F."/>
            <person name="Pinto M.C."/>
            <person name="Rosselino A.M."/>
            <person name="Ribeiro J.M."/>
        </authorList>
    </citation>
    <scope>NUCLEOTIDE SEQUENCE</scope>
</reference>
<dbReference type="PANTHER" id="PTHR39957:SF1">
    <property type="entry name" value="AT09846P1-RELATED"/>
    <property type="match status" value="1"/>
</dbReference>
<protein>
    <submittedName>
        <fullName evidence="5">Putative secreted protein</fullName>
    </submittedName>
</protein>
<evidence type="ECO:0000256" key="1">
    <source>
        <dbReference type="ARBA" id="ARBA00004613"/>
    </source>
</evidence>
<evidence type="ECO:0000259" key="4">
    <source>
        <dbReference type="SMART" id="SM01318"/>
    </source>
</evidence>
<dbReference type="EMBL" id="GFDF01006023">
    <property type="protein sequence ID" value="JAV08061.1"/>
    <property type="molecule type" value="Transcribed_RNA"/>
</dbReference>
<dbReference type="Pfam" id="PF15430">
    <property type="entry name" value="SVWC"/>
    <property type="match status" value="1"/>
</dbReference>
<name>A0A1L8DNR6_9DIPT</name>
<evidence type="ECO:0000256" key="3">
    <source>
        <dbReference type="SAM" id="SignalP"/>
    </source>
</evidence>
<dbReference type="AlphaFoldDB" id="A0A1L8DNR6"/>